<dbReference type="PANTHER" id="PTHR36840:SF1">
    <property type="entry name" value="BLL5714 PROTEIN"/>
    <property type="match status" value="1"/>
</dbReference>
<evidence type="ECO:0000313" key="3">
    <source>
        <dbReference type="Proteomes" id="UP000003111"/>
    </source>
</evidence>
<protein>
    <recommendedName>
        <fullName evidence="4">Low temperature requirement protein LtrA</fullName>
    </recommendedName>
</protein>
<keyword evidence="1" id="KW-0472">Membrane</keyword>
<evidence type="ECO:0008006" key="4">
    <source>
        <dbReference type="Google" id="ProtNLM"/>
    </source>
</evidence>
<evidence type="ECO:0000313" key="2">
    <source>
        <dbReference type="EMBL" id="EFQ82093.1"/>
    </source>
</evidence>
<feature type="transmembrane region" description="Helical" evidence="1">
    <location>
        <begin position="55"/>
        <end position="76"/>
    </location>
</feature>
<dbReference type="Pfam" id="PF06772">
    <property type="entry name" value="LtrA"/>
    <property type="match status" value="1"/>
</dbReference>
<dbReference type="PANTHER" id="PTHR36840">
    <property type="entry name" value="BLL5714 PROTEIN"/>
    <property type="match status" value="1"/>
</dbReference>
<keyword evidence="1" id="KW-1133">Transmembrane helix</keyword>
<sequence>MVTIMPGVRPRDPREPHRSATPLELFTDLCYVVAIAQAAAELHHSISENHVGEGLLYFAIGFFAIWWAWLNFAWYNSAYDNDDTGNRVLALWQIVGSLVLAAGVPNLFEQDFTLVVVGYSLMRIGLVLMWLRAAAGHPEGAATARRYAAGLFVAQSLWIVFLAVPDAWIVPVFLVFAAVDFAVPVVAESAGTTPWHPHHIAERYGLMFIIVLGETILATTFALQAALDDGSFGPSCSRWSPAAC</sequence>
<reference evidence="2" key="1">
    <citation type="submission" date="2010-08" db="EMBL/GenBank/DDBJ databases">
        <authorList>
            <person name="Muzny D."/>
            <person name="Qin X."/>
            <person name="Buhay C."/>
            <person name="Dugan-Rocha S."/>
            <person name="Ding Y."/>
            <person name="Chen G."/>
            <person name="Hawes A."/>
            <person name="Holder M."/>
            <person name="Jhangiani S."/>
            <person name="Johnson A."/>
            <person name="Khan Z."/>
            <person name="Li Z."/>
            <person name="Liu W."/>
            <person name="Liu X."/>
            <person name="Perez L."/>
            <person name="Shen H."/>
            <person name="Wang Q."/>
            <person name="Watt J."/>
            <person name="Xi L."/>
            <person name="Xin Y."/>
            <person name="Zhou J."/>
            <person name="Deng J."/>
            <person name="Jiang H."/>
            <person name="Liu Y."/>
            <person name="Qu J."/>
            <person name="Song X.-Z."/>
            <person name="Zhang L."/>
            <person name="Villasana D."/>
            <person name="Johnson A."/>
            <person name="Liu J."/>
            <person name="Liyanage D."/>
            <person name="Lorensuhewa L."/>
            <person name="Robinson T."/>
            <person name="Song A."/>
            <person name="Song B.-B."/>
            <person name="Dinh H."/>
            <person name="Thornton R."/>
            <person name="Coyle M."/>
            <person name="Francisco L."/>
            <person name="Jackson L."/>
            <person name="Javaid M."/>
            <person name="Korchina V."/>
            <person name="Kovar C."/>
            <person name="Mata R."/>
            <person name="Mathew T."/>
            <person name="Ngo R."/>
            <person name="Nguyen L."/>
            <person name="Nguyen N."/>
            <person name="Okwuonu G."/>
            <person name="Ongeri F."/>
            <person name="Pham C."/>
            <person name="Simmons D."/>
            <person name="Wilczek-Boney K."/>
            <person name="Hale W."/>
            <person name="Jakkamsetti A."/>
            <person name="Pham P."/>
            <person name="Ruth R."/>
            <person name="San Lucas F."/>
            <person name="Warren J."/>
            <person name="Zhang J."/>
            <person name="Zhao Z."/>
            <person name="Zhou C."/>
            <person name="Zhu D."/>
            <person name="Lee S."/>
            <person name="Bess C."/>
            <person name="Blankenburg K."/>
            <person name="Forbes L."/>
            <person name="Fu Q."/>
            <person name="Gubbala S."/>
            <person name="Hirani K."/>
            <person name="Jayaseelan J.C."/>
            <person name="Lara F."/>
            <person name="Munidasa M."/>
            <person name="Palculict T."/>
            <person name="Patil S."/>
            <person name="Pu L.-L."/>
            <person name="Saada N."/>
            <person name="Tang L."/>
            <person name="Weissenberger G."/>
            <person name="Zhu Y."/>
            <person name="Hemphill L."/>
            <person name="Shang Y."/>
            <person name="Youmans B."/>
            <person name="Ayvaz T."/>
            <person name="Ross M."/>
            <person name="Santibanez J."/>
            <person name="Aqrawi P."/>
            <person name="Gross S."/>
            <person name="Joshi V."/>
            <person name="Fowler G."/>
            <person name="Nazareth L."/>
            <person name="Reid J."/>
            <person name="Worley K."/>
            <person name="Petrosino J."/>
            <person name="Highlander S."/>
            <person name="Gibbs R."/>
        </authorList>
    </citation>
    <scope>NUCLEOTIDE SEQUENCE [LARGE SCALE GENOMIC DNA]</scope>
    <source>
        <strain evidence="2">DSM 15272</strain>
    </source>
</reference>
<dbReference type="AlphaFoldDB" id="E2SFJ2"/>
<dbReference type="EMBL" id="ACLF03000012">
    <property type="protein sequence ID" value="EFQ82093.1"/>
    <property type="molecule type" value="Genomic_DNA"/>
</dbReference>
<feature type="transmembrane region" description="Helical" evidence="1">
    <location>
        <begin position="147"/>
        <end position="164"/>
    </location>
</feature>
<dbReference type="Proteomes" id="UP000003111">
    <property type="component" value="Unassembled WGS sequence"/>
</dbReference>
<accession>E2SFJ2</accession>
<dbReference type="STRING" id="585531.HMPREF0063_12801"/>
<comment type="caution">
    <text evidence="2">The sequence shown here is derived from an EMBL/GenBank/DDBJ whole genome shotgun (WGS) entry which is preliminary data.</text>
</comment>
<dbReference type="eggNOG" id="COG4292">
    <property type="taxonomic scope" value="Bacteria"/>
</dbReference>
<feature type="transmembrane region" description="Helical" evidence="1">
    <location>
        <begin position="204"/>
        <end position="227"/>
    </location>
</feature>
<keyword evidence="3" id="KW-1185">Reference proteome</keyword>
<dbReference type="HOGENOM" id="CLU_096831_0_0_11"/>
<keyword evidence="1" id="KW-0812">Transmembrane</keyword>
<feature type="transmembrane region" description="Helical" evidence="1">
    <location>
        <begin position="114"/>
        <end position="135"/>
    </location>
</feature>
<proteinExistence type="predicted"/>
<dbReference type="InterPro" id="IPR010640">
    <property type="entry name" value="Low_temperature_requirement_A"/>
</dbReference>
<feature type="transmembrane region" description="Helical" evidence="1">
    <location>
        <begin position="170"/>
        <end position="192"/>
    </location>
</feature>
<evidence type="ECO:0000256" key="1">
    <source>
        <dbReference type="SAM" id="Phobius"/>
    </source>
</evidence>
<gene>
    <name evidence="2" type="ORF">HMPREF0063_12801</name>
</gene>
<dbReference type="OrthoDB" id="7698234at2"/>
<organism evidence="2 3">
    <name type="scientific">Aeromicrobium marinum DSM 15272</name>
    <dbReference type="NCBI Taxonomy" id="585531"/>
    <lineage>
        <taxon>Bacteria</taxon>
        <taxon>Bacillati</taxon>
        <taxon>Actinomycetota</taxon>
        <taxon>Actinomycetes</taxon>
        <taxon>Propionibacteriales</taxon>
        <taxon>Nocardioidaceae</taxon>
        <taxon>Aeromicrobium</taxon>
    </lineage>
</organism>
<name>E2SFJ2_9ACTN</name>
<feature type="transmembrane region" description="Helical" evidence="1">
    <location>
        <begin position="88"/>
        <end position="108"/>
    </location>
</feature>